<accession>J9H617</accession>
<sequence>MINLRIGPVSRVNKGSEIFPCHLLFFLKKSFPFPTTGTDLPEKLWIPSKIAETRCRKSRRKNLSLFIYSNYKP</sequence>
<evidence type="ECO:0000313" key="1">
    <source>
        <dbReference type="EMBL" id="EJX09480.1"/>
    </source>
</evidence>
<organism evidence="1">
    <name type="scientific">gut metagenome</name>
    <dbReference type="NCBI Taxonomy" id="749906"/>
    <lineage>
        <taxon>unclassified sequences</taxon>
        <taxon>metagenomes</taxon>
        <taxon>organismal metagenomes</taxon>
    </lineage>
</organism>
<protein>
    <submittedName>
        <fullName evidence="1">Uncharacterized protein</fullName>
    </submittedName>
</protein>
<dbReference type="AlphaFoldDB" id="J9H617"/>
<proteinExistence type="predicted"/>
<reference evidence="1" key="1">
    <citation type="journal article" date="2012" name="PLoS ONE">
        <title>Gene sets for utilization of primary and secondary nutrition supplies in the distal gut of endangered iberian lynx.</title>
        <authorList>
            <person name="Alcaide M."/>
            <person name="Messina E."/>
            <person name="Richter M."/>
            <person name="Bargiela R."/>
            <person name="Peplies J."/>
            <person name="Huws S.A."/>
            <person name="Newbold C.J."/>
            <person name="Golyshin P.N."/>
            <person name="Simon M.A."/>
            <person name="Lopez G."/>
            <person name="Yakimov M.M."/>
            <person name="Ferrer M."/>
        </authorList>
    </citation>
    <scope>NUCLEOTIDE SEQUENCE</scope>
</reference>
<gene>
    <name evidence="1" type="ORF">EVA_02412</name>
</gene>
<dbReference type="EMBL" id="AMCI01000383">
    <property type="protein sequence ID" value="EJX09480.1"/>
    <property type="molecule type" value="Genomic_DNA"/>
</dbReference>
<comment type="caution">
    <text evidence="1">The sequence shown here is derived from an EMBL/GenBank/DDBJ whole genome shotgun (WGS) entry which is preliminary data.</text>
</comment>
<name>J9H617_9ZZZZ</name>